<dbReference type="OrthoDB" id="8526978at2"/>
<dbReference type="STRING" id="667676.SAMN05192539_101074"/>
<protein>
    <submittedName>
        <fullName evidence="2">Uncharacterized kinase</fullName>
    </submittedName>
</protein>
<dbReference type="InterPro" id="IPR001048">
    <property type="entry name" value="Asp/Glu/Uridylate_kinase"/>
</dbReference>
<dbReference type="Gene3D" id="3.40.1160.10">
    <property type="entry name" value="Acetylglutamate kinase-like"/>
    <property type="match status" value="1"/>
</dbReference>
<dbReference type="GO" id="GO:0016301">
    <property type="term" value="F:kinase activity"/>
    <property type="evidence" value="ECO:0007669"/>
    <property type="project" value="UniProtKB-KW"/>
</dbReference>
<accession>A0A1H6YCU9</accession>
<dbReference type="Pfam" id="PF00696">
    <property type="entry name" value="AA_kinase"/>
    <property type="match status" value="1"/>
</dbReference>
<name>A0A1H6YCU9_9BURK</name>
<sequence length="196" mass="21479">MWVVKIGGSLSRDPLLGEWLAHLSEFGRGRVVIVPGGGGFADEAREHQDIWRFDDVAAHNMAVLGMAQYAVMMHGLCRRLVIAATDAQIRAALHAGRVAVWAPLDLLFQEANRLTSWDVTSDSLAAWLANRLNAERLVIVKSCEIEPACSIDDYAALGIVDPSFAGFTRDASYPVDLVNRNDASRVRDRLLHATAD</sequence>
<feature type="domain" description="Aspartate/glutamate/uridylate kinase" evidence="1">
    <location>
        <begin position="2"/>
        <end position="142"/>
    </location>
</feature>
<keyword evidence="3" id="KW-1185">Reference proteome</keyword>
<gene>
    <name evidence="2" type="ORF">SAMN05192539_101074</name>
</gene>
<dbReference type="SUPFAM" id="SSF53633">
    <property type="entry name" value="Carbamate kinase-like"/>
    <property type="match status" value="1"/>
</dbReference>
<dbReference type="RefSeq" id="WP_090866260.1">
    <property type="nucleotide sequence ID" value="NZ_FNYE01000010.1"/>
</dbReference>
<dbReference type="Proteomes" id="UP000198866">
    <property type="component" value="Unassembled WGS sequence"/>
</dbReference>
<keyword evidence="2" id="KW-0418">Kinase</keyword>
<organism evidence="2 3">
    <name type="scientific">Paraburkholderia diazotrophica</name>
    <dbReference type="NCBI Taxonomy" id="667676"/>
    <lineage>
        <taxon>Bacteria</taxon>
        <taxon>Pseudomonadati</taxon>
        <taxon>Pseudomonadota</taxon>
        <taxon>Betaproteobacteria</taxon>
        <taxon>Burkholderiales</taxon>
        <taxon>Burkholderiaceae</taxon>
        <taxon>Paraburkholderia</taxon>
    </lineage>
</organism>
<evidence type="ECO:0000313" key="2">
    <source>
        <dbReference type="EMBL" id="SEJ39103.1"/>
    </source>
</evidence>
<reference evidence="3" key="1">
    <citation type="submission" date="2016-10" db="EMBL/GenBank/DDBJ databases">
        <authorList>
            <person name="Varghese N."/>
            <person name="Submissions S."/>
        </authorList>
    </citation>
    <scope>NUCLEOTIDE SEQUENCE [LARGE SCALE GENOMIC DNA]</scope>
    <source>
        <strain evidence="3">LMG 26031</strain>
    </source>
</reference>
<dbReference type="AlphaFoldDB" id="A0A1H6YCU9"/>
<dbReference type="EMBL" id="FNYE01000010">
    <property type="protein sequence ID" value="SEJ39103.1"/>
    <property type="molecule type" value="Genomic_DNA"/>
</dbReference>
<evidence type="ECO:0000259" key="1">
    <source>
        <dbReference type="Pfam" id="PF00696"/>
    </source>
</evidence>
<dbReference type="InterPro" id="IPR036393">
    <property type="entry name" value="AceGlu_kinase-like_sf"/>
</dbReference>
<keyword evidence="2" id="KW-0808">Transferase</keyword>
<proteinExistence type="predicted"/>
<evidence type="ECO:0000313" key="3">
    <source>
        <dbReference type="Proteomes" id="UP000198866"/>
    </source>
</evidence>